<keyword evidence="2" id="KW-0472">Membrane</keyword>
<dbReference type="InterPro" id="IPR029044">
    <property type="entry name" value="Nucleotide-diphossugar_trans"/>
</dbReference>
<protein>
    <submittedName>
        <fullName evidence="3">Glycosyltransferase family 2 protein</fullName>
    </submittedName>
</protein>
<proteinExistence type="predicted"/>
<feature type="transmembrane region" description="Helical" evidence="2">
    <location>
        <begin position="713"/>
        <end position="736"/>
    </location>
</feature>
<dbReference type="PANTHER" id="PTHR43685">
    <property type="entry name" value="GLYCOSYLTRANSFERASE"/>
    <property type="match status" value="1"/>
</dbReference>
<organism evidence="3 4">
    <name type="scientific">Isoptericola peretonis</name>
    <dbReference type="NCBI Taxonomy" id="2918523"/>
    <lineage>
        <taxon>Bacteria</taxon>
        <taxon>Bacillati</taxon>
        <taxon>Actinomycetota</taxon>
        <taxon>Actinomycetes</taxon>
        <taxon>Micrococcales</taxon>
        <taxon>Promicromonosporaceae</taxon>
        <taxon>Isoptericola</taxon>
    </lineage>
</organism>
<name>A0ABT0J654_9MICO</name>
<feature type="compositionally biased region" description="Low complexity" evidence="1">
    <location>
        <begin position="16"/>
        <end position="31"/>
    </location>
</feature>
<feature type="transmembrane region" description="Helical" evidence="2">
    <location>
        <begin position="787"/>
        <end position="806"/>
    </location>
</feature>
<sequence length="1137" mass="116184">MTAPHPIPARPGGEVAPPGATSAAAPVSAASREGYERRERLDGTGAVPLVVTVTAVVVTRGRTPFLDATLDALARQDRGADEVVVVDVGAAESTAHPGLRLGGARFVAASGVRSLGEAVDRACEVVGVPETGWLWILHDDSAPEPDALVRLLRAVEHSSAVAVAGCKQRRWPVAPDGTPRAEASMLVEVGSTVSPLGRRMTGIDDTEIDQGQHDAREDVLAVGLAGALVRAHVWAELGGTDPELGPFGDGLDLCRRARLAGHRVVVVPDAVVRHAQASLLGLRGRPDAGPDLEASRYARRRSQLYLRLVDAPLPLLPFVWLATLLWAPFAAMYRLALKRPAHARDEILAALVTALRVVPLYRARRRAARSRRLPRRVLAPLLGTWRQVLGERRDARLARAEAQRARWAPTELERADLRRLGRTRRAVLAAVAVAVVALDVALFGPWQGVLADGGRVVGGGLLPAPGTVGDVWEAATSGWVRDGLGVRAPADPLLAPLTAFAGLAGGGLQTAVNALVVVALPLAALGGWFAAGALTRAVVVRAVAALAWAAAPGFLASLGSGRLGAVVVHLVLPWLLVALLRVVGAHARDVVPSAPARRRGSLGAAGAAGLLLAVAVCAAPVLLPVAVVLIGVAALVVRRSWRSLLLVLLPAVVVPLPFWGEVLSTWSSGGWRLLVAEPGAPVVAQDAPTGVELLLGLPGDTAWFERWLGSDGALGRAAVVGPALLGGAVLVLAAVALVRRRAVRGVRLAWLAAAAGLTTAVVAVSTAVASGTAEDGTAAGVTGGPGVGLSVLLLALGAAAICALPSTGRAPASAPVVRAERTGMRRAATAGGVAVAVVALALPAAQLGSWALGSTDGGAVGDLHAAEDPVVPAVGTQMQAPPRAARVLQLDRVQPGGDDAPAAAAVVDYALLHADGTRLEDSSTVVRARAAGLLAGGDRGDTALLDRVVAEVATGRSTDVADRLAALGIGAVQVPAGGDPELATTLDLVPGLARVTEEDVLVWRVTTDGPAPGWATVLTAAGAAADGTPSPFFAPTDAVRTVPSDGTRAGGRLAAGGEDRTLRLAESADTGWHATLDGRRLPAVDAGGTQAFAVGPDAGRVSVAYEAPHRTAWLTLAGAVLLVHVLLALPVGRRRGR</sequence>
<comment type="caution">
    <text evidence="3">The sequence shown here is derived from an EMBL/GenBank/DDBJ whole genome shotgun (WGS) entry which is preliminary data.</text>
</comment>
<feature type="transmembrane region" description="Helical" evidence="2">
    <location>
        <begin position="426"/>
        <end position="446"/>
    </location>
</feature>
<feature type="transmembrane region" description="Helical" evidence="2">
    <location>
        <begin position="563"/>
        <end position="584"/>
    </location>
</feature>
<evidence type="ECO:0000256" key="1">
    <source>
        <dbReference type="SAM" id="MobiDB-lite"/>
    </source>
</evidence>
<dbReference type="SUPFAM" id="SSF53448">
    <property type="entry name" value="Nucleotide-diphospho-sugar transferases"/>
    <property type="match status" value="1"/>
</dbReference>
<dbReference type="Pfam" id="PF13641">
    <property type="entry name" value="Glyco_tranf_2_3"/>
    <property type="match status" value="1"/>
</dbReference>
<evidence type="ECO:0000313" key="3">
    <source>
        <dbReference type="EMBL" id="MCK9794983.1"/>
    </source>
</evidence>
<keyword evidence="4" id="KW-1185">Reference proteome</keyword>
<evidence type="ECO:0000313" key="4">
    <source>
        <dbReference type="Proteomes" id="UP001651050"/>
    </source>
</evidence>
<keyword evidence="2" id="KW-1133">Transmembrane helix</keyword>
<gene>
    <name evidence="3" type="ORF">M1843_14620</name>
</gene>
<feature type="transmembrane region" description="Helical" evidence="2">
    <location>
        <begin position="528"/>
        <end position="551"/>
    </location>
</feature>
<feature type="transmembrane region" description="Helical" evidence="2">
    <location>
        <begin position="827"/>
        <end position="845"/>
    </location>
</feature>
<evidence type="ECO:0000256" key="2">
    <source>
        <dbReference type="SAM" id="Phobius"/>
    </source>
</evidence>
<dbReference type="Proteomes" id="UP001651050">
    <property type="component" value="Unassembled WGS sequence"/>
</dbReference>
<keyword evidence="2" id="KW-0812">Transmembrane</keyword>
<feature type="transmembrane region" description="Helical" evidence="2">
    <location>
        <begin position="604"/>
        <end position="637"/>
    </location>
</feature>
<feature type="transmembrane region" description="Helical" evidence="2">
    <location>
        <begin position="748"/>
        <end position="767"/>
    </location>
</feature>
<dbReference type="InterPro" id="IPR050834">
    <property type="entry name" value="Glycosyltransf_2"/>
</dbReference>
<feature type="region of interest" description="Disordered" evidence="1">
    <location>
        <begin position="1"/>
        <end position="39"/>
    </location>
</feature>
<dbReference type="Gene3D" id="3.90.550.10">
    <property type="entry name" value="Spore Coat Polysaccharide Biosynthesis Protein SpsA, Chain A"/>
    <property type="match status" value="1"/>
</dbReference>
<feature type="transmembrane region" description="Helical" evidence="2">
    <location>
        <begin position="304"/>
        <end position="327"/>
    </location>
</feature>
<reference evidence="3 4" key="1">
    <citation type="submission" date="2022-02" db="EMBL/GenBank/DDBJ databases">
        <title>The car tank lid bacteriome: a reservoir of bacteria with potential in bioremediation of fuel.</title>
        <authorList>
            <person name="Vidal-Verdu A."/>
            <person name="Gomez-Martinez D."/>
            <person name="Latorre-Perez A."/>
            <person name="Pereto J."/>
            <person name="Porcar M."/>
        </authorList>
    </citation>
    <scope>NUCLEOTIDE SEQUENCE [LARGE SCALE GENOMIC DNA]</scope>
    <source>
        <strain evidence="3 4">4D.3</strain>
    </source>
</reference>
<accession>A0ABT0J654</accession>
<feature type="transmembrane region" description="Helical" evidence="2">
    <location>
        <begin position="644"/>
        <end position="660"/>
    </location>
</feature>
<dbReference type="EMBL" id="JALQCY010000004">
    <property type="protein sequence ID" value="MCK9794983.1"/>
    <property type="molecule type" value="Genomic_DNA"/>
</dbReference>
<feature type="transmembrane region" description="Helical" evidence="2">
    <location>
        <begin position="1112"/>
        <end position="1131"/>
    </location>
</feature>
<dbReference type="PANTHER" id="PTHR43685:SF3">
    <property type="entry name" value="SLR2126 PROTEIN"/>
    <property type="match status" value="1"/>
</dbReference>
<dbReference type="RefSeq" id="WP_416344837.1">
    <property type="nucleotide sequence ID" value="NZ_JALQCY010000004.1"/>
</dbReference>